<reference evidence="1 2" key="1">
    <citation type="submission" date="2018-04" db="EMBL/GenBank/DDBJ databases">
        <title>Genome sequencing of Flavobacterium sp. HYN0048.</title>
        <authorList>
            <person name="Yi H."/>
            <person name="Baek C."/>
        </authorList>
    </citation>
    <scope>NUCLEOTIDE SEQUENCE [LARGE SCALE GENOMIC DNA]</scope>
    <source>
        <strain evidence="1 2">HYN0048</strain>
    </source>
</reference>
<dbReference type="AlphaFoldDB" id="A0A2S0RCD2"/>
<sequence>MGGFLFENLAGTKAKSCKLVFELRNARGRVVRVLCIQSKDHNMHNMILQFAAPFRIEDDILNLFDKGTMHTFYLSQISQMFLVRRNKLPASGVFGKFLHRYLTPRYKLHIITTDGSKTVVPVSQEDRQVFITLISRFRNLRLA</sequence>
<evidence type="ECO:0000313" key="1">
    <source>
        <dbReference type="EMBL" id="AWA29393.1"/>
    </source>
</evidence>
<protein>
    <submittedName>
        <fullName evidence="1">Uncharacterized protein</fullName>
    </submittedName>
</protein>
<evidence type="ECO:0000313" key="2">
    <source>
        <dbReference type="Proteomes" id="UP000244193"/>
    </source>
</evidence>
<organism evidence="1 2">
    <name type="scientific">Flavobacterium magnum</name>
    <dbReference type="NCBI Taxonomy" id="2162713"/>
    <lineage>
        <taxon>Bacteria</taxon>
        <taxon>Pseudomonadati</taxon>
        <taxon>Bacteroidota</taxon>
        <taxon>Flavobacteriia</taxon>
        <taxon>Flavobacteriales</taxon>
        <taxon>Flavobacteriaceae</taxon>
        <taxon>Flavobacterium</taxon>
    </lineage>
</organism>
<proteinExistence type="predicted"/>
<name>A0A2S0RCD2_9FLAO</name>
<dbReference type="KEGG" id="fmg:HYN48_04445"/>
<dbReference type="Proteomes" id="UP000244193">
    <property type="component" value="Chromosome"/>
</dbReference>
<gene>
    <name evidence="1" type="ORF">HYN48_04445</name>
</gene>
<accession>A0A2S0RCD2</accession>
<keyword evidence="2" id="KW-1185">Reference proteome</keyword>
<dbReference type="EMBL" id="CP028811">
    <property type="protein sequence ID" value="AWA29393.1"/>
    <property type="molecule type" value="Genomic_DNA"/>
</dbReference>